<accession>A0ABW6WFX0</accession>
<reference evidence="1 2" key="1">
    <citation type="submission" date="2024-10" db="EMBL/GenBank/DDBJ databases">
        <title>The Natural Products Discovery Center: Release of the First 8490 Sequenced Strains for Exploring Actinobacteria Biosynthetic Diversity.</title>
        <authorList>
            <person name="Kalkreuter E."/>
            <person name="Kautsar S.A."/>
            <person name="Yang D."/>
            <person name="Bader C.D."/>
            <person name="Teijaro C.N."/>
            <person name="Fluegel L."/>
            <person name="Davis C.M."/>
            <person name="Simpson J.R."/>
            <person name="Lauterbach L."/>
            <person name="Steele A.D."/>
            <person name="Gui C."/>
            <person name="Meng S."/>
            <person name="Li G."/>
            <person name="Viehrig K."/>
            <person name="Ye F."/>
            <person name="Su P."/>
            <person name="Kiefer A.F."/>
            <person name="Nichols A."/>
            <person name="Cepeda A.J."/>
            <person name="Yan W."/>
            <person name="Fan B."/>
            <person name="Jiang Y."/>
            <person name="Adhikari A."/>
            <person name="Zheng C.-J."/>
            <person name="Schuster L."/>
            <person name="Cowan T.M."/>
            <person name="Smanski M.J."/>
            <person name="Chevrette M.G."/>
            <person name="De Carvalho L.P.S."/>
            <person name="Shen B."/>
        </authorList>
    </citation>
    <scope>NUCLEOTIDE SEQUENCE [LARGE SCALE GENOMIC DNA]</scope>
    <source>
        <strain evidence="1 2">NPDC000087</strain>
    </source>
</reference>
<evidence type="ECO:0000313" key="1">
    <source>
        <dbReference type="EMBL" id="MFF5291816.1"/>
    </source>
</evidence>
<proteinExistence type="predicted"/>
<sequence length="100" mass="10873">MTASIGIWAQSDLSGDVVLYRWEADDQIGFVAFEVSTLRFRPADASGLVTGDLMYDGVASEESGTADGVSRRLFRMVVVSILRGYRRGGTAPATAHAYYF</sequence>
<evidence type="ECO:0000313" key="2">
    <source>
        <dbReference type="Proteomes" id="UP001602245"/>
    </source>
</evidence>
<keyword evidence="2" id="KW-1185">Reference proteome</keyword>
<comment type="caution">
    <text evidence="1">The sequence shown here is derived from an EMBL/GenBank/DDBJ whole genome shotgun (WGS) entry which is preliminary data.</text>
</comment>
<dbReference type="RefSeq" id="WP_020511682.1">
    <property type="nucleotide sequence ID" value="NZ_JBIAZU010000003.1"/>
</dbReference>
<gene>
    <name evidence="1" type="ORF">ACFY35_20435</name>
</gene>
<dbReference type="EMBL" id="JBIAZU010000003">
    <property type="protein sequence ID" value="MFF5291816.1"/>
    <property type="molecule type" value="Genomic_DNA"/>
</dbReference>
<organism evidence="1 2">
    <name type="scientific">Paractinoplanes globisporus</name>
    <dbReference type="NCBI Taxonomy" id="113565"/>
    <lineage>
        <taxon>Bacteria</taxon>
        <taxon>Bacillati</taxon>
        <taxon>Actinomycetota</taxon>
        <taxon>Actinomycetes</taxon>
        <taxon>Micromonosporales</taxon>
        <taxon>Micromonosporaceae</taxon>
        <taxon>Paractinoplanes</taxon>
    </lineage>
</organism>
<dbReference type="Proteomes" id="UP001602245">
    <property type="component" value="Unassembled WGS sequence"/>
</dbReference>
<protein>
    <submittedName>
        <fullName evidence="1">Uncharacterized protein</fullName>
    </submittedName>
</protein>
<name>A0ABW6WFX0_9ACTN</name>